<evidence type="ECO:0000256" key="1">
    <source>
        <dbReference type="SAM" id="SignalP"/>
    </source>
</evidence>
<proteinExistence type="predicted"/>
<organism evidence="2 3">
    <name type="scientific">Rohdeia mirabilis</name>
    <dbReference type="NCBI Taxonomy" id="2528008"/>
    <lineage>
        <taxon>Bacteria</taxon>
        <taxon>Pseudomonadati</taxon>
        <taxon>Planctomycetota</taxon>
        <taxon>Planctomycetia</taxon>
        <taxon>Planctomycetia incertae sedis</taxon>
        <taxon>Rohdeia</taxon>
    </lineage>
</organism>
<dbReference type="InterPro" id="IPR028994">
    <property type="entry name" value="Integrin_alpha_N"/>
</dbReference>
<dbReference type="PANTHER" id="PTHR36220:SF1">
    <property type="entry name" value="GAMMA TUBULIN COMPLEX COMPONENT C-TERMINAL DOMAIN-CONTAINING PROTEIN"/>
    <property type="match status" value="1"/>
</dbReference>
<name>A0A518D4D1_9BACT</name>
<dbReference type="OrthoDB" id="964745at2"/>
<evidence type="ECO:0008006" key="4">
    <source>
        <dbReference type="Google" id="ProtNLM"/>
    </source>
</evidence>
<keyword evidence="3" id="KW-1185">Reference proteome</keyword>
<gene>
    <name evidence="2" type="ORF">Pla163_34770</name>
</gene>
<accession>A0A518D4D1</accession>
<keyword evidence="1" id="KW-0732">Signal</keyword>
<feature type="signal peptide" evidence="1">
    <location>
        <begin position="1"/>
        <end position="26"/>
    </location>
</feature>
<dbReference type="EMBL" id="CP036290">
    <property type="protein sequence ID" value="QDU86326.1"/>
    <property type="molecule type" value="Genomic_DNA"/>
</dbReference>
<protein>
    <recommendedName>
        <fullName evidence="4">Phytase-like domain-containing protein</fullName>
    </recommendedName>
</protein>
<dbReference type="Proteomes" id="UP000319342">
    <property type="component" value="Chromosome"/>
</dbReference>
<dbReference type="Gene3D" id="2.130.10.130">
    <property type="entry name" value="Integrin alpha, N-terminal"/>
    <property type="match status" value="1"/>
</dbReference>
<sequence precursor="true">MKCSIETAAALVLAIWSVAPTNHALAQEQRPVERQILFEQTPSVPGRFGASADAEEGRLMVGHRNHLVSVPDPGRLHFFVLGATGTWVLESALDPTSDPLFLGEGEFGHRVALGGGRGLTSGSLEFVEGSLVGHIGYVTSLDDGEWRIEAALTTNLDVEVGAKVLALDIDGDRAVITIETDPFQPVSPGSRRRALVFEREPISGEWFEAAILEFPEGQSVLGGSDFGRDVAIQGDDLFVSDPHVVGPPSPQYGAVFRYRRDASGAWNLEQRLVRPDPPTSGPRSFGESIALDGERIVIAAPFVDPSPDGQSGLVYTFERLLDGSWNWFTIHGAPAVVDAGAFGADVDLEGDVVAVATGVEVPVDEVLVFRIEPDRDWTLVARVSPDDDLDGSFGGSGVLGRTLAVTRGAVAFGNELWDFDPPGSPSSEEGALWSFSTPSLIGDRDQLSLTLGGTQELSIDAGRALAGGAFVVLGSLTGIQSSVPMPFSKTGLPLTLDPYTDLLLAFSGAGLVWPMFGVLDGEGRATVGFTVPSASPLELLGVSAWHAAILYTPGAFELYGATNAKSAWLLP</sequence>
<reference evidence="2 3" key="1">
    <citation type="submission" date="2019-02" db="EMBL/GenBank/DDBJ databases">
        <title>Deep-cultivation of Planctomycetes and their phenomic and genomic characterization uncovers novel biology.</title>
        <authorList>
            <person name="Wiegand S."/>
            <person name="Jogler M."/>
            <person name="Boedeker C."/>
            <person name="Pinto D."/>
            <person name="Vollmers J."/>
            <person name="Rivas-Marin E."/>
            <person name="Kohn T."/>
            <person name="Peeters S.H."/>
            <person name="Heuer A."/>
            <person name="Rast P."/>
            <person name="Oberbeckmann S."/>
            <person name="Bunk B."/>
            <person name="Jeske O."/>
            <person name="Meyerdierks A."/>
            <person name="Storesund J.E."/>
            <person name="Kallscheuer N."/>
            <person name="Luecker S."/>
            <person name="Lage O.M."/>
            <person name="Pohl T."/>
            <person name="Merkel B.J."/>
            <person name="Hornburger P."/>
            <person name="Mueller R.-W."/>
            <person name="Bruemmer F."/>
            <person name="Labrenz M."/>
            <person name="Spormann A.M."/>
            <person name="Op den Camp H."/>
            <person name="Overmann J."/>
            <person name="Amann R."/>
            <person name="Jetten M.S.M."/>
            <person name="Mascher T."/>
            <person name="Medema M.H."/>
            <person name="Devos D.P."/>
            <person name="Kaster A.-K."/>
            <person name="Ovreas L."/>
            <person name="Rohde M."/>
            <person name="Galperin M.Y."/>
            <person name="Jogler C."/>
        </authorList>
    </citation>
    <scope>NUCLEOTIDE SEQUENCE [LARGE SCALE GENOMIC DNA]</scope>
    <source>
        <strain evidence="2 3">Pla163</strain>
    </source>
</reference>
<dbReference type="PANTHER" id="PTHR36220">
    <property type="entry name" value="UNNAMED PRODUCT"/>
    <property type="match status" value="1"/>
</dbReference>
<dbReference type="AlphaFoldDB" id="A0A518D4D1"/>
<evidence type="ECO:0000313" key="3">
    <source>
        <dbReference type="Proteomes" id="UP000319342"/>
    </source>
</evidence>
<evidence type="ECO:0000313" key="2">
    <source>
        <dbReference type="EMBL" id="QDU86326.1"/>
    </source>
</evidence>
<dbReference type="RefSeq" id="WP_145191346.1">
    <property type="nucleotide sequence ID" value="NZ_CP036290.1"/>
</dbReference>
<feature type="chain" id="PRO_5021799123" description="Phytase-like domain-containing protein" evidence="1">
    <location>
        <begin position="27"/>
        <end position="571"/>
    </location>
</feature>